<dbReference type="EMBL" id="JACMSF010000029">
    <property type="protein sequence ID" value="MBC2904742.1"/>
    <property type="molecule type" value="Genomic_DNA"/>
</dbReference>
<feature type="transmembrane region" description="Helical" evidence="1">
    <location>
        <begin position="45"/>
        <end position="63"/>
    </location>
</feature>
<dbReference type="RefSeq" id="WP_186284611.1">
    <property type="nucleotide sequence ID" value="NZ_JACMSF010000029.1"/>
</dbReference>
<reference evidence="2 3" key="1">
    <citation type="submission" date="2020-08" db="EMBL/GenBank/DDBJ databases">
        <title>Streptomyces sp. PSKA01 genome sequencing and assembly.</title>
        <authorList>
            <person name="Mandal S."/>
            <person name="Maiti P.K."/>
            <person name="Das P."/>
        </authorList>
    </citation>
    <scope>NUCLEOTIDE SEQUENCE [LARGE SCALE GENOMIC DNA]</scope>
    <source>
        <strain evidence="2 3">PSKA01</strain>
    </source>
</reference>
<dbReference type="AlphaFoldDB" id="A0A7X1J7T0"/>
<dbReference type="Proteomes" id="UP000584670">
    <property type="component" value="Unassembled WGS sequence"/>
</dbReference>
<sequence>MEWHPLRTSGLRPVPEPVATPFVWTAAFVGSFMLMAALSGVDGSSGPTIGLAALCVFAALLGLPARFTAAPGTALVCWMFLNGFIIAPRGELSWQGHPDAARIGLLLGAAFVGTLLARIINAAGAHRRVTPGREPE</sequence>
<keyword evidence="1" id="KW-0812">Transmembrane</keyword>
<evidence type="ECO:0000256" key="1">
    <source>
        <dbReference type="SAM" id="Phobius"/>
    </source>
</evidence>
<comment type="caution">
    <text evidence="2">The sequence shown here is derived from an EMBL/GenBank/DDBJ whole genome shotgun (WGS) entry which is preliminary data.</text>
</comment>
<evidence type="ECO:0000313" key="2">
    <source>
        <dbReference type="EMBL" id="MBC2904742.1"/>
    </source>
</evidence>
<feature type="transmembrane region" description="Helical" evidence="1">
    <location>
        <begin position="100"/>
        <end position="120"/>
    </location>
</feature>
<keyword evidence="1" id="KW-1133">Transmembrane helix</keyword>
<evidence type="ECO:0008006" key="4">
    <source>
        <dbReference type="Google" id="ProtNLM"/>
    </source>
</evidence>
<protein>
    <recommendedName>
        <fullName evidence="4">DUF4118 domain-containing protein</fullName>
    </recommendedName>
</protein>
<feature type="transmembrane region" description="Helical" evidence="1">
    <location>
        <begin position="21"/>
        <end position="39"/>
    </location>
</feature>
<keyword evidence="3" id="KW-1185">Reference proteome</keyword>
<accession>A0A7X1J7T0</accession>
<gene>
    <name evidence="2" type="ORF">H4N64_24725</name>
</gene>
<evidence type="ECO:0000313" key="3">
    <source>
        <dbReference type="Proteomes" id="UP000584670"/>
    </source>
</evidence>
<keyword evidence="1" id="KW-0472">Membrane</keyword>
<organism evidence="2 3">
    <name type="scientific">Streptomyces cupreus</name>
    <dbReference type="NCBI Taxonomy" id="2759956"/>
    <lineage>
        <taxon>Bacteria</taxon>
        <taxon>Bacillati</taxon>
        <taxon>Actinomycetota</taxon>
        <taxon>Actinomycetes</taxon>
        <taxon>Kitasatosporales</taxon>
        <taxon>Streptomycetaceae</taxon>
        <taxon>Streptomyces</taxon>
    </lineage>
</organism>
<proteinExistence type="predicted"/>
<name>A0A7X1J7T0_9ACTN</name>